<dbReference type="KEGG" id="ati:AL072_24975"/>
<proteinExistence type="predicted"/>
<reference evidence="7" key="1">
    <citation type="submission" date="2015-08" db="EMBL/GenBank/DDBJ databases">
        <title>Complete Genome Sequence of Azospirillum thiophilum BV-S.</title>
        <authorList>
            <person name="Fomenkov A."/>
            <person name="Vincze T."/>
            <person name="Grabovich M."/>
            <person name="Dubinina G."/>
            <person name="Orlova M."/>
            <person name="Belousova E."/>
            <person name="Roberts R.J."/>
        </authorList>
    </citation>
    <scope>NUCLEOTIDE SEQUENCE [LARGE SCALE GENOMIC DNA]</scope>
    <source>
        <strain evidence="7">BV-S</strain>
    </source>
</reference>
<evidence type="ECO:0000259" key="5">
    <source>
        <dbReference type="Pfam" id="PF08479"/>
    </source>
</evidence>
<keyword evidence="3" id="KW-0998">Cell outer membrane</keyword>
<evidence type="ECO:0008006" key="8">
    <source>
        <dbReference type="Google" id="ProtNLM"/>
    </source>
</evidence>
<evidence type="ECO:0000256" key="1">
    <source>
        <dbReference type="ARBA" id="ARBA00022452"/>
    </source>
</evidence>
<dbReference type="PANTHER" id="PTHR34597:SF3">
    <property type="entry name" value="OUTER MEMBRANE TRANSPORTER CDIB"/>
    <property type="match status" value="1"/>
</dbReference>
<dbReference type="PANTHER" id="PTHR34597">
    <property type="entry name" value="SLR1661 PROTEIN"/>
    <property type="match status" value="1"/>
</dbReference>
<sequence length="600" mass="62757">MLVLLQALSPDAAVAQAPVPVERNLPPAVAGAGGGLRTGGDPAADADDTPLGVDLKGIRLIGLTDPVMPDPPAGITSSGVEGLDRQRIVDALGPLLGQPLSRRRLAEAQAALAKAYRETGRPFVSITAPPQEITAGVLQLRVLPFRTGKVRVLEADGTAAGDGLAATIRAPVGGLIEAERISEDLDWLNRFPYRQLNGVFEPGSDPGSSDLTLEITRRRPWQAFAGVSNTGSLRSRSLDRVFIGFAAGIETLNDLTLSYQLTGSRDTVSAPGLLALSGNSRPSYASHAGRIIIPTFARQALSLTPSFVGTSQDSDDGLLTIRNTTVELPVLYRSAISNIDGNLAGWGDLYGGVTPKWLSRKVLSQGSRLASGSAGVFDLTAGWGGSWSQAGGGSTAIDLRAVVNRAGMVPGNSRAAWNSFSNGRVEDADYAYLYGVFSRTTPLTGVPWLGDVSWNTEITGQMVDKALPETEQLAIGGLYATRGYTLNDGSVDTGFVLRNEVRVPPFSALGHLGDTGIGPLEDAVSPFAFLDVGHGHNYNVGTLRSIGERADTTLVGLGAGVDYTLGQTLQAGMNVGMALTDGPETSRGTLTAQARILVSF</sequence>
<dbReference type="Gene3D" id="3.10.20.310">
    <property type="entry name" value="membrane protein fhac"/>
    <property type="match status" value="1"/>
</dbReference>
<dbReference type="AlphaFoldDB" id="A0AAC8W3P4"/>
<keyword evidence="1" id="KW-0472">Membrane</keyword>
<evidence type="ECO:0000259" key="4">
    <source>
        <dbReference type="Pfam" id="PF03865"/>
    </source>
</evidence>
<evidence type="ECO:0000313" key="7">
    <source>
        <dbReference type="Proteomes" id="UP000069935"/>
    </source>
</evidence>
<dbReference type="InterPro" id="IPR013686">
    <property type="entry name" value="Polypept-transport_assoc_ShlB"/>
</dbReference>
<dbReference type="Pfam" id="PF08479">
    <property type="entry name" value="POTRA_2"/>
    <property type="match status" value="1"/>
</dbReference>
<keyword evidence="2" id="KW-0812">Transmembrane</keyword>
<evidence type="ECO:0000256" key="3">
    <source>
        <dbReference type="ARBA" id="ARBA00023237"/>
    </source>
</evidence>
<feature type="domain" description="Polypeptide-transport-associated ShlB-type" evidence="5">
    <location>
        <begin position="74"/>
        <end position="144"/>
    </location>
</feature>
<dbReference type="GO" id="GO:0098046">
    <property type="term" value="C:type V protein secretion system complex"/>
    <property type="evidence" value="ECO:0007669"/>
    <property type="project" value="TreeGrafter"/>
</dbReference>
<name>A0AAC8W3P4_9PROT</name>
<dbReference type="Pfam" id="PF03865">
    <property type="entry name" value="ShlB"/>
    <property type="match status" value="1"/>
</dbReference>
<dbReference type="InterPro" id="IPR051544">
    <property type="entry name" value="TPS_OM_transporter"/>
</dbReference>
<dbReference type="GO" id="GO:0008320">
    <property type="term" value="F:protein transmembrane transporter activity"/>
    <property type="evidence" value="ECO:0007669"/>
    <property type="project" value="TreeGrafter"/>
</dbReference>
<keyword evidence="1" id="KW-1134">Transmembrane beta strand</keyword>
<feature type="domain" description="Haemolysin activator HlyB C-terminal" evidence="4">
    <location>
        <begin position="428"/>
        <end position="561"/>
    </location>
</feature>
<dbReference type="InterPro" id="IPR005565">
    <property type="entry name" value="Hemolysn_activator_HlyB_C"/>
</dbReference>
<dbReference type="Proteomes" id="UP000069935">
    <property type="component" value="Chromosome 4"/>
</dbReference>
<accession>A0AAC8W3P4</accession>
<dbReference type="EMBL" id="CP012404">
    <property type="protein sequence ID" value="ALG74457.1"/>
    <property type="molecule type" value="Genomic_DNA"/>
</dbReference>
<reference evidence="6 7" key="2">
    <citation type="journal article" date="2016" name="Genome Announc.">
        <title>Complete Genome Sequence of a Strain of Azospirillum thiophilum Isolated from a Sulfide Spring.</title>
        <authorList>
            <person name="Fomenkov A."/>
            <person name="Vincze T."/>
            <person name="Grabovich M."/>
            <person name="Anton B.P."/>
            <person name="Dubinina G."/>
            <person name="Orlova M."/>
            <person name="Belousova E."/>
            <person name="Roberts R.J."/>
        </authorList>
    </citation>
    <scope>NUCLEOTIDE SEQUENCE [LARGE SCALE GENOMIC DNA]</scope>
    <source>
        <strain evidence="6 7">BV-S</strain>
    </source>
</reference>
<protein>
    <recommendedName>
        <fullName evidence="8">Hemin transporter</fullName>
    </recommendedName>
</protein>
<organism evidence="6 7">
    <name type="scientific">Azospirillum thiophilum</name>
    <dbReference type="NCBI Taxonomy" id="528244"/>
    <lineage>
        <taxon>Bacteria</taxon>
        <taxon>Pseudomonadati</taxon>
        <taxon>Pseudomonadota</taxon>
        <taxon>Alphaproteobacteria</taxon>
        <taxon>Rhodospirillales</taxon>
        <taxon>Azospirillaceae</taxon>
        <taxon>Azospirillum</taxon>
    </lineage>
</organism>
<dbReference type="Gene3D" id="2.40.160.50">
    <property type="entry name" value="membrane protein fhac: a member of the omp85/tpsb transporter family"/>
    <property type="match status" value="1"/>
</dbReference>
<keyword evidence="7" id="KW-1185">Reference proteome</keyword>
<evidence type="ECO:0000256" key="2">
    <source>
        <dbReference type="ARBA" id="ARBA00022692"/>
    </source>
</evidence>
<evidence type="ECO:0000313" key="6">
    <source>
        <dbReference type="EMBL" id="ALG74457.1"/>
    </source>
</evidence>
<gene>
    <name evidence="6" type="ORF">AL072_24975</name>
</gene>
<dbReference type="GO" id="GO:0046819">
    <property type="term" value="P:protein secretion by the type V secretion system"/>
    <property type="evidence" value="ECO:0007669"/>
    <property type="project" value="TreeGrafter"/>
</dbReference>